<dbReference type="EMBL" id="CASHSV030000311">
    <property type="protein sequence ID" value="CAJ2659937.1"/>
    <property type="molecule type" value="Genomic_DNA"/>
</dbReference>
<proteinExistence type="predicted"/>
<evidence type="ECO:0000313" key="2">
    <source>
        <dbReference type="Proteomes" id="UP001177021"/>
    </source>
</evidence>
<dbReference type="Proteomes" id="UP001177021">
    <property type="component" value="Unassembled WGS sequence"/>
</dbReference>
<accession>A0ACB0KU78</accession>
<protein>
    <submittedName>
        <fullName evidence="1">Uncharacterized protein</fullName>
    </submittedName>
</protein>
<reference evidence="1" key="1">
    <citation type="submission" date="2023-10" db="EMBL/GenBank/DDBJ databases">
        <authorList>
            <person name="Rodriguez Cubillos JULIANA M."/>
            <person name="De Vega J."/>
        </authorList>
    </citation>
    <scope>NUCLEOTIDE SEQUENCE</scope>
</reference>
<organism evidence="1 2">
    <name type="scientific">Trifolium pratense</name>
    <name type="common">Red clover</name>
    <dbReference type="NCBI Taxonomy" id="57577"/>
    <lineage>
        <taxon>Eukaryota</taxon>
        <taxon>Viridiplantae</taxon>
        <taxon>Streptophyta</taxon>
        <taxon>Embryophyta</taxon>
        <taxon>Tracheophyta</taxon>
        <taxon>Spermatophyta</taxon>
        <taxon>Magnoliopsida</taxon>
        <taxon>eudicotyledons</taxon>
        <taxon>Gunneridae</taxon>
        <taxon>Pentapetalae</taxon>
        <taxon>rosids</taxon>
        <taxon>fabids</taxon>
        <taxon>Fabales</taxon>
        <taxon>Fabaceae</taxon>
        <taxon>Papilionoideae</taxon>
        <taxon>50 kb inversion clade</taxon>
        <taxon>NPAAA clade</taxon>
        <taxon>Hologalegina</taxon>
        <taxon>IRL clade</taxon>
        <taxon>Trifolieae</taxon>
        <taxon>Trifolium</taxon>
    </lineage>
</organism>
<evidence type="ECO:0000313" key="1">
    <source>
        <dbReference type="EMBL" id="CAJ2659937.1"/>
    </source>
</evidence>
<gene>
    <name evidence="1" type="ORF">MILVUS5_LOCUS25997</name>
</gene>
<comment type="caution">
    <text evidence="1">The sequence shown here is derived from an EMBL/GenBank/DDBJ whole genome shotgun (WGS) entry which is preliminary data.</text>
</comment>
<sequence length="70" mass="8073">MKKKNEHSSSSMFEPPSLFHKDPWESRLTPHQNRTGSLLSRHRDFVLSIPDLTLIPLLYLLALSDLLLFG</sequence>
<keyword evidence="2" id="KW-1185">Reference proteome</keyword>
<name>A0ACB0KU78_TRIPR</name>